<dbReference type="RefSeq" id="WP_245760418.1">
    <property type="nucleotide sequence ID" value="NZ_FOVL01000011.1"/>
</dbReference>
<organism evidence="4 5">
    <name type="scientific">Salegentibacter flavus</name>
    <dbReference type="NCBI Taxonomy" id="287099"/>
    <lineage>
        <taxon>Bacteria</taxon>
        <taxon>Pseudomonadati</taxon>
        <taxon>Bacteroidota</taxon>
        <taxon>Flavobacteriia</taxon>
        <taxon>Flavobacteriales</taxon>
        <taxon>Flavobacteriaceae</taxon>
        <taxon>Salegentibacter</taxon>
    </lineage>
</organism>
<gene>
    <name evidence="4" type="ORF">SAMN05660413_01983</name>
</gene>
<protein>
    <submittedName>
        <fullName evidence="4">Peptidoglycan/xylan/chitin deacetylase, PgdA/CDA1 family</fullName>
    </submittedName>
</protein>
<dbReference type="GO" id="GO:0005975">
    <property type="term" value="P:carbohydrate metabolic process"/>
    <property type="evidence" value="ECO:0007669"/>
    <property type="project" value="InterPro"/>
</dbReference>
<keyword evidence="5" id="KW-1185">Reference proteome</keyword>
<dbReference type="Proteomes" id="UP000199153">
    <property type="component" value="Unassembled WGS sequence"/>
</dbReference>
<evidence type="ECO:0000256" key="2">
    <source>
        <dbReference type="ARBA" id="ARBA00022801"/>
    </source>
</evidence>
<dbReference type="InterPro" id="IPR050248">
    <property type="entry name" value="Polysacc_deacetylase_ArnD"/>
</dbReference>
<name>A0A1I5APJ3_9FLAO</name>
<evidence type="ECO:0000313" key="4">
    <source>
        <dbReference type="EMBL" id="SFN64358.1"/>
    </source>
</evidence>
<dbReference type="EMBL" id="FOVL01000011">
    <property type="protein sequence ID" value="SFN64358.1"/>
    <property type="molecule type" value="Genomic_DNA"/>
</dbReference>
<reference evidence="4 5" key="1">
    <citation type="submission" date="2016-10" db="EMBL/GenBank/DDBJ databases">
        <authorList>
            <person name="de Groot N.N."/>
        </authorList>
    </citation>
    <scope>NUCLEOTIDE SEQUENCE [LARGE SCALE GENOMIC DNA]</scope>
    <source>
        <strain evidence="4 5">DSM 17794</strain>
    </source>
</reference>
<dbReference type="GO" id="GO:0046872">
    <property type="term" value="F:metal ion binding"/>
    <property type="evidence" value="ECO:0007669"/>
    <property type="project" value="UniProtKB-KW"/>
</dbReference>
<dbReference type="Pfam" id="PF01522">
    <property type="entry name" value="Polysacc_deac_1"/>
    <property type="match status" value="1"/>
</dbReference>
<evidence type="ECO:0000313" key="5">
    <source>
        <dbReference type="Proteomes" id="UP000199153"/>
    </source>
</evidence>
<proteinExistence type="predicted"/>
<dbReference type="InterPro" id="IPR011330">
    <property type="entry name" value="Glyco_hydro/deAcase_b/a-brl"/>
</dbReference>
<dbReference type="PROSITE" id="PS51677">
    <property type="entry name" value="NODB"/>
    <property type="match status" value="1"/>
</dbReference>
<sequence length="238" mass="27776">MSEDFTLPLFFGGIIQHFQAGSSHFNMNRFLVKYPSILRWFYPKRPSRIKAPKSIYLTFDDGPIPGITPWVLEQLRKYNAKATFFCIGENIEKHPEVFQQVVSEGHQIGNHSFHHLNGWKTSTSEYIKDVLITEELLNKEYPENPQPKLFRPPFGKIKNSQARKLTEQGFKIVMWDVISWDFDSDIKKETCHKNVIKNAKEGSIIVFHDSEKALKNLKYALPKVLKYFSDKGYEFKSL</sequence>
<dbReference type="AlphaFoldDB" id="A0A1I5APJ3"/>
<dbReference type="PANTHER" id="PTHR10587">
    <property type="entry name" value="GLYCOSYL TRANSFERASE-RELATED"/>
    <property type="match status" value="1"/>
</dbReference>
<keyword evidence="1" id="KW-0479">Metal-binding</keyword>
<evidence type="ECO:0000259" key="3">
    <source>
        <dbReference type="PROSITE" id="PS51677"/>
    </source>
</evidence>
<dbReference type="InterPro" id="IPR002509">
    <property type="entry name" value="NODB_dom"/>
</dbReference>
<dbReference type="PANTHER" id="PTHR10587:SF133">
    <property type="entry name" value="CHITIN DEACETYLASE 1-RELATED"/>
    <property type="match status" value="1"/>
</dbReference>
<accession>A0A1I5APJ3</accession>
<evidence type="ECO:0000256" key="1">
    <source>
        <dbReference type="ARBA" id="ARBA00022723"/>
    </source>
</evidence>
<dbReference type="SUPFAM" id="SSF88713">
    <property type="entry name" value="Glycoside hydrolase/deacetylase"/>
    <property type="match status" value="1"/>
</dbReference>
<dbReference type="GO" id="GO:0016020">
    <property type="term" value="C:membrane"/>
    <property type="evidence" value="ECO:0007669"/>
    <property type="project" value="TreeGrafter"/>
</dbReference>
<dbReference type="Gene3D" id="3.20.20.370">
    <property type="entry name" value="Glycoside hydrolase/deacetylase"/>
    <property type="match status" value="1"/>
</dbReference>
<dbReference type="GO" id="GO:0016810">
    <property type="term" value="F:hydrolase activity, acting on carbon-nitrogen (but not peptide) bonds"/>
    <property type="evidence" value="ECO:0007669"/>
    <property type="project" value="InterPro"/>
</dbReference>
<keyword evidence="2" id="KW-0378">Hydrolase</keyword>
<dbReference type="STRING" id="287099.SAMN05660413_01983"/>
<dbReference type="CDD" id="cd10917">
    <property type="entry name" value="CE4_NodB_like_6s_7s"/>
    <property type="match status" value="1"/>
</dbReference>
<feature type="domain" description="NodB homology" evidence="3">
    <location>
        <begin position="53"/>
        <end position="236"/>
    </location>
</feature>